<dbReference type="Gene3D" id="2.40.10.10">
    <property type="entry name" value="Trypsin-like serine proteases"/>
    <property type="match status" value="1"/>
</dbReference>
<organism evidence="1 2">
    <name type="scientific">Candidatus Tagabacteria bacterium CG10_big_fil_rev_8_21_14_0_10_40_13</name>
    <dbReference type="NCBI Taxonomy" id="1975022"/>
    <lineage>
        <taxon>Bacteria</taxon>
        <taxon>Candidatus Tagaibacteriota</taxon>
    </lineage>
</organism>
<dbReference type="EMBL" id="PFEP01000011">
    <property type="protein sequence ID" value="PJE73284.1"/>
    <property type="molecule type" value="Genomic_DNA"/>
</dbReference>
<dbReference type="InterPro" id="IPR009003">
    <property type="entry name" value="Peptidase_S1_PA"/>
</dbReference>
<dbReference type="Pfam" id="PF13365">
    <property type="entry name" value="Trypsin_2"/>
    <property type="match status" value="1"/>
</dbReference>
<evidence type="ECO:0000313" key="1">
    <source>
        <dbReference type="EMBL" id="PJE73284.1"/>
    </source>
</evidence>
<sequence length="209" mass="23570">MKTFKFLLIVVFLTIDKAVRRLRTPFGIMEIIFDKKKSQSVYLMQGKEKIELKVLMREGEAALLELPFGVDIPALSYGFGKSGDLEIGDAIYVLGYPLGSAQVNVRKGFVTDVRALYFPDFMGGEYKQVKEEYPPEDFFMIKDGVVPGDSGGPILAIRDGKRELVGLTSAVALDFSGQLLNFCYVLHSDKILDKIKRFFENDEFENDEL</sequence>
<dbReference type="InterPro" id="IPR043504">
    <property type="entry name" value="Peptidase_S1_PA_chymotrypsin"/>
</dbReference>
<evidence type="ECO:0000313" key="2">
    <source>
        <dbReference type="Proteomes" id="UP000230603"/>
    </source>
</evidence>
<dbReference type="SUPFAM" id="SSF50494">
    <property type="entry name" value="Trypsin-like serine proteases"/>
    <property type="match status" value="1"/>
</dbReference>
<protein>
    <recommendedName>
        <fullName evidence="3">Peptidase S1 domain-containing protein</fullName>
    </recommendedName>
</protein>
<gene>
    <name evidence="1" type="ORF">COV00_00660</name>
</gene>
<comment type="caution">
    <text evidence="1">The sequence shown here is derived from an EMBL/GenBank/DDBJ whole genome shotgun (WGS) entry which is preliminary data.</text>
</comment>
<dbReference type="Proteomes" id="UP000230603">
    <property type="component" value="Unassembled WGS sequence"/>
</dbReference>
<name>A0A2M8L9K3_9BACT</name>
<dbReference type="AlphaFoldDB" id="A0A2M8L9K3"/>
<reference evidence="2" key="1">
    <citation type="submission" date="2017-09" db="EMBL/GenBank/DDBJ databases">
        <title>Depth-based differentiation of microbial function through sediment-hosted aquifers and enrichment of novel symbionts in the deep terrestrial subsurface.</title>
        <authorList>
            <person name="Probst A.J."/>
            <person name="Ladd B."/>
            <person name="Jarett J.K."/>
            <person name="Geller-Mcgrath D.E."/>
            <person name="Sieber C.M.K."/>
            <person name="Emerson J.B."/>
            <person name="Anantharaman K."/>
            <person name="Thomas B.C."/>
            <person name="Malmstrom R."/>
            <person name="Stieglmeier M."/>
            <person name="Klingl A."/>
            <person name="Woyke T."/>
            <person name="Ryan C.M."/>
            <person name="Banfield J.F."/>
        </authorList>
    </citation>
    <scope>NUCLEOTIDE SEQUENCE [LARGE SCALE GENOMIC DNA]</scope>
</reference>
<proteinExistence type="predicted"/>
<accession>A0A2M8L9K3</accession>
<evidence type="ECO:0008006" key="3">
    <source>
        <dbReference type="Google" id="ProtNLM"/>
    </source>
</evidence>